<dbReference type="InterPro" id="IPR029063">
    <property type="entry name" value="SAM-dependent_MTases_sf"/>
</dbReference>
<dbReference type="Pfam" id="PF01555">
    <property type="entry name" value="N6_N4_Mtase"/>
    <property type="match status" value="1"/>
</dbReference>
<dbReference type="InterPro" id="IPR002052">
    <property type="entry name" value="DNA_methylase_N6_adenine_CS"/>
</dbReference>
<reference evidence="9" key="1">
    <citation type="submission" date="2019-02" db="EMBL/GenBank/DDBJ databases">
        <authorList>
            <person name="Gruber-Vodicka R. H."/>
            <person name="Seah K. B. B."/>
        </authorList>
    </citation>
    <scope>NUCLEOTIDE SEQUENCE</scope>
    <source>
        <strain evidence="9">BECK_DK161</strain>
    </source>
</reference>
<sequence>MKKKQTKGIETLTHDQAKRRNLPSAEYESLMRREEAAPPRVIYPRGGAGLEDEKIARDPDLDPQLVWRGKQEQDDTDLVVPAPPLYIQEKVHPKAIIDDLKRVTDAGRREESGQMELFADFNGLPNDAARTEFYQHDANWSNRMILGDSLQVMCSLAEREGLRGKVQCIYLDPPYGIRFNSNFQWSTTSRDVKDGKREHITREPEQVKAFRDTWRDGIHSYLSYLRDRLIVARDLLTESGSVFVQIGDENVHRVRMVMDEVFGEGNFVSILSLQKTAARSSQFIQNVADYVVWYAKDALNVKFRRLFSDRPLDEKLFGQYPLVYREDGSFENAKNHPTALTHEDLARAVILTSSHEYSRGKEVISFQEKTFGPGSRYWSTSPEGIYRLGKANRLVPGSYSISYLRRLSDYPYLELNNTWTDVATGGGSDRFYVVQTVPKVIQRCLLMATDPGDLVLDPTCGSGTTAFVAEQWGRRWITCDTSRVALALARARIMGARYPYYLLADSRAGQIKKAEQEHIAPASHATGGDVRQGFVYERVPHITLKAIANNTEIDTIWETWQPTVLATLEALNIALRGHKPPFPVTSGGRAGQKIQFDAPEGETVKLPSGEEIPAHELLEWEVPREMPADWPKAAKRSFDNFWGARMDRQREMDKSIAARADFESLYDKPFEDKGVARVAGPFTVESLSPHRVMGERVEGRKPTPSGPADDTGSDNLDGVAEPDAAYLANQNTQSTQIITDGREWDFVHMVMENLKTAGVQQAHKDDKINFTSITGWPGDLICAEGRYEEKGEGGSEKFEGRSEEGSEDSNFTLRTSHFKRAGIFIGPEFGTASRVDLVAASREALDSGFDVLIACAFNFDAHSAEFNKLGPVPILKARMNADLHMAGDLKNTGQGNLFVVFGEPDITVIEAGNGDNNDQIRIKVNGVDVFHPRTGEVRADGPDGIACWFVDTDYNEESFFVRQAYFLGANDPYKALKTTLKAEIDEAAWASLYGDTSRAFPRPKSGRVAVKVINHLGDEVMKVIKV</sequence>
<dbReference type="GO" id="GO:0005737">
    <property type="term" value="C:cytoplasm"/>
    <property type="evidence" value="ECO:0007669"/>
    <property type="project" value="TreeGrafter"/>
</dbReference>
<evidence type="ECO:0000256" key="5">
    <source>
        <dbReference type="ARBA" id="ARBA00022691"/>
    </source>
</evidence>
<proteinExistence type="inferred from homology"/>
<evidence type="ECO:0000313" key="9">
    <source>
        <dbReference type="EMBL" id="VFJ57791.1"/>
    </source>
</evidence>
<evidence type="ECO:0000256" key="3">
    <source>
        <dbReference type="ARBA" id="ARBA00022603"/>
    </source>
</evidence>
<protein>
    <recommendedName>
        <fullName evidence="2">site-specific DNA-methyltransferase (adenine-specific)</fullName>
        <ecNumber evidence="2">2.1.1.72</ecNumber>
    </recommendedName>
</protein>
<evidence type="ECO:0000256" key="7">
    <source>
        <dbReference type="SAM" id="MobiDB-lite"/>
    </source>
</evidence>
<keyword evidence="3 9" id="KW-0489">Methyltransferase</keyword>
<comment type="similarity">
    <text evidence="1">Belongs to the N(4)/N(6)-methyltransferase family.</text>
</comment>
<dbReference type="AlphaFoldDB" id="A0A450SUX4"/>
<dbReference type="InterPro" id="IPR002941">
    <property type="entry name" value="DNA_methylase_N4/N6"/>
</dbReference>
<evidence type="ECO:0000256" key="1">
    <source>
        <dbReference type="ARBA" id="ARBA00006594"/>
    </source>
</evidence>
<dbReference type="PROSITE" id="PS00092">
    <property type="entry name" value="N6_MTASE"/>
    <property type="match status" value="1"/>
</dbReference>
<dbReference type="Gene3D" id="3.40.50.150">
    <property type="entry name" value="Vaccinia Virus protein VP39"/>
    <property type="match status" value="1"/>
</dbReference>
<keyword evidence="4 9" id="KW-0808">Transferase</keyword>
<dbReference type="GO" id="GO:0009007">
    <property type="term" value="F:site-specific DNA-methyltransferase (adenine-specific) activity"/>
    <property type="evidence" value="ECO:0007669"/>
    <property type="project" value="UniProtKB-EC"/>
</dbReference>
<dbReference type="InterPro" id="IPR002295">
    <property type="entry name" value="N4/N6-MTase_EcoPI_Mod-like"/>
</dbReference>
<evidence type="ECO:0000259" key="8">
    <source>
        <dbReference type="Pfam" id="PF01555"/>
    </source>
</evidence>
<dbReference type="GO" id="GO:0003677">
    <property type="term" value="F:DNA binding"/>
    <property type="evidence" value="ECO:0007669"/>
    <property type="project" value="InterPro"/>
</dbReference>
<evidence type="ECO:0000256" key="4">
    <source>
        <dbReference type="ARBA" id="ARBA00022679"/>
    </source>
</evidence>
<accession>A0A450SUX4</accession>
<dbReference type="GO" id="GO:0032259">
    <property type="term" value="P:methylation"/>
    <property type="evidence" value="ECO:0007669"/>
    <property type="project" value="UniProtKB-KW"/>
</dbReference>
<keyword evidence="5" id="KW-0949">S-adenosyl-L-methionine</keyword>
<dbReference type="SUPFAM" id="SSF53335">
    <property type="entry name" value="S-adenosyl-L-methionine-dependent methyltransferases"/>
    <property type="match status" value="1"/>
</dbReference>
<dbReference type="PANTHER" id="PTHR13370:SF16">
    <property type="entry name" value="SITE-SPECIFIC DNA-METHYLTRANSFERASE (ADENINE-SPECIFIC)"/>
    <property type="match status" value="1"/>
</dbReference>
<dbReference type="EMBL" id="CAADEY010000061">
    <property type="protein sequence ID" value="VFJ57791.1"/>
    <property type="molecule type" value="Genomic_DNA"/>
</dbReference>
<feature type="domain" description="DNA methylase N-4/N-6" evidence="8">
    <location>
        <begin position="166"/>
        <end position="487"/>
    </location>
</feature>
<gene>
    <name evidence="9" type="ORF">BECKDK2373C_GA0170839_106118</name>
</gene>
<organism evidence="9">
    <name type="scientific">Candidatus Kentrum sp. DK</name>
    <dbReference type="NCBI Taxonomy" id="2126562"/>
    <lineage>
        <taxon>Bacteria</taxon>
        <taxon>Pseudomonadati</taxon>
        <taxon>Pseudomonadota</taxon>
        <taxon>Gammaproteobacteria</taxon>
        <taxon>Candidatus Kentrum</taxon>
    </lineage>
</organism>
<dbReference type="PRINTS" id="PR00506">
    <property type="entry name" value="D21N6MTFRASE"/>
</dbReference>
<name>A0A450SUX4_9GAMM</name>
<feature type="region of interest" description="Disordered" evidence="7">
    <location>
        <begin position="692"/>
        <end position="719"/>
    </location>
</feature>
<dbReference type="GO" id="GO:0008170">
    <property type="term" value="F:N-methyltransferase activity"/>
    <property type="evidence" value="ECO:0007669"/>
    <property type="project" value="InterPro"/>
</dbReference>
<feature type="compositionally biased region" description="Basic and acidic residues" evidence="7">
    <location>
        <begin position="692"/>
        <end position="701"/>
    </location>
</feature>
<dbReference type="EC" id="2.1.1.72" evidence="2"/>
<feature type="region of interest" description="Disordered" evidence="7">
    <location>
        <begin position="1"/>
        <end position="48"/>
    </location>
</feature>
<evidence type="ECO:0000256" key="2">
    <source>
        <dbReference type="ARBA" id="ARBA00011900"/>
    </source>
</evidence>
<evidence type="ECO:0000256" key="6">
    <source>
        <dbReference type="ARBA" id="ARBA00047942"/>
    </source>
</evidence>
<dbReference type="PANTHER" id="PTHR13370">
    <property type="entry name" value="RNA METHYLASE-RELATED"/>
    <property type="match status" value="1"/>
</dbReference>
<comment type="catalytic activity">
    <reaction evidence="6">
        <text>a 2'-deoxyadenosine in DNA + S-adenosyl-L-methionine = an N(6)-methyl-2'-deoxyadenosine in DNA + S-adenosyl-L-homocysteine + H(+)</text>
        <dbReference type="Rhea" id="RHEA:15197"/>
        <dbReference type="Rhea" id="RHEA-COMP:12418"/>
        <dbReference type="Rhea" id="RHEA-COMP:12419"/>
        <dbReference type="ChEBI" id="CHEBI:15378"/>
        <dbReference type="ChEBI" id="CHEBI:57856"/>
        <dbReference type="ChEBI" id="CHEBI:59789"/>
        <dbReference type="ChEBI" id="CHEBI:90615"/>
        <dbReference type="ChEBI" id="CHEBI:90616"/>
        <dbReference type="EC" id="2.1.1.72"/>
    </reaction>
</comment>